<evidence type="ECO:0000259" key="18">
    <source>
        <dbReference type="PROSITE" id="PS51839"/>
    </source>
</evidence>
<dbReference type="AlphaFoldDB" id="A0A831UFK5"/>
<dbReference type="Pfam" id="PF22117">
    <property type="entry name" value="Fer4_Nqo3"/>
    <property type="match status" value="1"/>
</dbReference>
<dbReference type="Pfam" id="PF00384">
    <property type="entry name" value="Molybdopterin"/>
    <property type="match status" value="2"/>
</dbReference>
<dbReference type="InterPro" id="IPR019574">
    <property type="entry name" value="NADH_UbQ_OxRdtase_Gsu_4Fe4S-bd"/>
</dbReference>
<evidence type="ECO:0000259" key="17">
    <source>
        <dbReference type="PROSITE" id="PS51669"/>
    </source>
</evidence>
<comment type="cofactor">
    <cofactor evidence="14">
        <name>[2Fe-2S] cluster</name>
        <dbReference type="ChEBI" id="CHEBI:190135"/>
    </cofactor>
    <text evidence="14">Binds 1 [2Fe-2S] cluster per subunit.</text>
</comment>
<dbReference type="SMART" id="SM00929">
    <property type="entry name" value="NADH-G_4Fe-4S_3"/>
    <property type="match status" value="1"/>
</dbReference>
<dbReference type="GO" id="GO:0048038">
    <property type="term" value="F:quinone binding"/>
    <property type="evidence" value="ECO:0007669"/>
    <property type="project" value="UniProtKB-UniRule"/>
</dbReference>
<feature type="domain" description="2Fe-2S ferredoxin-type" evidence="16">
    <location>
        <begin position="2"/>
        <end position="80"/>
    </location>
</feature>
<comment type="subcellular location">
    <subcellularLocation>
        <location evidence="2">Membrane</location>
    </subcellularLocation>
</comment>
<comment type="caution">
    <text evidence="19">The sequence shown here is derived from an EMBL/GenBank/DDBJ whole genome shotgun (WGS) entry which is preliminary data.</text>
</comment>
<dbReference type="GO" id="GO:0051539">
    <property type="term" value="F:4 iron, 4 sulfur cluster binding"/>
    <property type="evidence" value="ECO:0007669"/>
    <property type="project" value="UniProtKB-KW"/>
</dbReference>
<evidence type="ECO:0000256" key="8">
    <source>
        <dbReference type="ARBA" id="ARBA00022967"/>
    </source>
</evidence>
<dbReference type="PROSITE" id="PS00641">
    <property type="entry name" value="COMPLEX1_75K_1"/>
    <property type="match status" value="1"/>
</dbReference>
<dbReference type="GO" id="GO:0051537">
    <property type="term" value="F:2 iron, 2 sulfur cluster binding"/>
    <property type="evidence" value="ECO:0007669"/>
    <property type="project" value="UniProtKB-UniRule"/>
</dbReference>
<dbReference type="SUPFAM" id="SSF54862">
    <property type="entry name" value="4Fe-4S ferredoxins"/>
    <property type="match status" value="1"/>
</dbReference>
<dbReference type="InterPro" id="IPR050123">
    <property type="entry name" value="Prok_molybdopt-oxidoreductase"/>
</dbReference>
<evidence type="ECO:0000256" key="11">
    <source>
        <dbReference type="ARBA" id="ARBA00023027"/>
    </source>
</evidence>
<dbReference type="Gene3D" id="3.10.20.740">
    <property type="match status" value="1"/>
</dbReference>
<dbReference type="PROSITE" id="PS00643">
    <property type="entry name" value="COMPLEX1_75K_3"/>
    <property type="match status" value="1"/>
</dbReference>
<dbReference type="PROSITE" id="PS51085">
    <property type="entry name" value="2FE2S_FER_2"/>
    <property type="match status" value="1"/>
</dbReference>
<comment type="cofactor">
    <cofactor evidence="1 14">
        <name>[4Fe-4S] cluster</name>
        <dbReference type="ChEBI" id="CHEBI:49883"/>
    </cofactor>
</comment>
<dbReference type="InterPro" id="IPR036010">
    <property type="entry name" value="2Fe-2S_ferredoxin-like_sf"/>
</dbReference>
<evidence type="ECO:0000256" key="5">
    <source>
        <dbReference type="ARBA" id="ARBA00022714"/>
    </source>
</evidence>
<accession>A0A831UFK5</accession>
<dbReference type="GO" id="GO:0008137">
    <property type="term" value="F:NADH dehydrogenase (ubiquinone) activity"/>
    <property type="evidence" value="ECO:0007669"/>
    <property type="project" value="UniProtKB-UniRule"/>
</dbReference>
<dbReference type="SUPFAM" id="SSF54292">
    <property type="entry name" value="2Fe-2S ferredoxin-like"/>
    <property type="match status" value="1"/>
</dbReference>
<dbReference type="GO" id="GO:0042773">
    <property type="term" value="P:ATP synthesis coupled electron transport"/>
    <property type="evidence" value="ECO:0007669"/>
    <property type="project" value="InterPro"/>
</dbReference>
<evidence type="ECO:0000256" key="3">
    <source>
        <dbReference type="ARBA" id="ARBA00005404"/>
    </source>
</evidence>
<evidence type="ECO:0000259" key="16">
    <source>
        <dbReference type="PROSITE" id="PS51085"/>
    </source>
</evidence>
<dbReference type="InterPro" id="IPR006656">
    <property type="entry name" value="Mopterin_OxRdtase"/>
</dbReference>
<dbReference type="InterPro" id="IPR001041">
    <property type="entry name" value="2Fe-2S_ferredoxin-type"/>
</dbReference>
<keyword evidence="5 14" id="KW-0001">2Fe-2S</keyword>
<keyword evidence="12" id="KW-0472">Membrane</keyword>
<evidence type="ECO:0000256" key="12">
    <source>
        <dbReference type="ARBA" id="ARBA00023136"/>
    </source>
</evidence>
<dbReference type="Gene3D" id="3.40.50.740">
    <property type="match status" value="2"/>
</dbReference>
<dbReference type="InterPro" id="IPR006963">
    <property type="entry name" value="Mopterin_OxRdtase_4Fe-4S_dom"/>
</dbReference>
<evidence type="ECO:0000256" key="10">
    <source>
        <dbReference type="ARBA" id="ARBA00023014"/>
    </source>
</evidence>
<evidence type="ECO:0000256" key="14">
    <source>
        <dbReference type="RuleBase" id="RU003525"/>
    </source>
</evidence>
<dbReference type="GO" id="GO:0003954">
    <property type="term" value="F:NADH dehydrogenase activity"/>
    <property type="evidence" value="ECO:0007669"/>
    <property type="project" value="TreeGrafter"/>
</dbReference>
<comment type="similarity">
    <text evidence="3 14">Belongs to the complex I 75 kDa subunit family.</text>
</comment>
<comment type="function">
    <text evidence="14">NDH-1 shuttles electrons from NADH, via FMN and iron-sulfur (Fe-S) centers, to quinones in the respiratory chain. Couples the redox reaction to proton translocation (for every two electrons transferred, four hydrogen ions are translocated across the cytoplasmic membrane), and thus conserves the redox energy in a proton gradient.</text>
</comment>
<evidence type="ECO:0000313" key="19">
    <source>
        <dbReference type="EMBL" id="HEN42950.1"/>
    </source>
</evidence>
<evidence type="ECO:0000256" key="4">
    <source>
        <dbReference type="ARBA" id="ARBA00022485"/>
    </source>
</evidence>
<dbReference type="EC" id="7.1.1.-" evidence="14"/>
<keyword evidence="6 14" id="KW-0874">Quinone</keyword>
<dbReference type="EMBL" id="DSOV01000047">
    <property type="protein sequence ID" value="HEN42950.1"/>
    <property type="molecule type" value="Genomic_DNA"/>
</dbReference>
<comment type="catalytic activity">
    <reaction evidence="13 14">
        <text>a quinone + NADH + 5 H(+)(in) = a quinol + NAD(+) + 4 H(+)(out)</text>
        <dbReference type="Rhea" id="RHEA:57888"/>
        <dbReference type="ChEBI" id="CHEBI:15378"/>
        <dbReference type="ChEBI" id="CHEBI:24646"/>
        <dbReference type="ChEBI" id="CHEBI:57540"/>
        <dbReference type="ChEBI" id="CHEBI:57945"/>
        <dbReference type="ChEBI" id="CHEBI:132124"/>
    </reaction>
</comment>
<evidence type="ECO:0000256" key="6">
    <source>
        <dbReference type="ARBA" id="ARBA00022719"/>
    </source>
</evidence>
<gene>
    <name evidence="19" type="primary">nuoG</name>
    <name evidence="19" type="ORF">ENQ87_11375</name>
</gene>
<dbReference type="InterPro" id="IPR010228">
    <property type="entry name" value="NADH_UbQ_OxRdtase_Gsu"/>
</dbReference>
<dbReference type="PROSITE" id="PS51669">
    <property type="entry name" value="4FE4S_MOW_BIS_MGD"/>
    <property type="match status" value="1"/>
</dbReference>
<dbReference type="PANTHER" id="PTHR43105:SF10">
    <property type="entry name" value="NADH-QUINONE OXIDOREDUCTASE SUBUNIT G"/>
    <property type="match status" value="1"/>
</dbReference>
<evidence type="ECO:0000256" key="2">
    <source>
        <dbReference type="ARBA" id="ARBA00004370"/>
    </source>
</evidence>
<evidence type="ECO:0000256" key="13">
    <source>
        <dbReference type="ARBA" id="ARBA00047712"/>
    </source>
</evidence>
<dbReference type="Gene3D" id="3.40.228.10">
    <property type="entry name" value="Dimethylsulfoxide Reductase, domain 2"/>
    <property type="match status" value="1"/>
</dbReference>
<dbReference type="InterPro" id="IPR054351">
    <property type="entry name" value="NADH_UbQ_OxRdtase_ferredoxin"/>
</dbReference>
<keyword evidence="9 14" id="KW-0408">Iron</keyword>
<dbReference type="CDD" id="cd00207">
    <property type="entry name" value="fer2"/>
    <property type="match status" value="1"/>
</dbReference>
<feature type="region of interest" description="Disordered" evidence="15">
    <location>
        <begin position="575"/>
        <end position="596"/>
    </location>
</feature>
<dbReference type="Pfam" id="PF13510">
    <property type="entry name" value="Fer2_4"/>
    <property type="match status" value="1"/>
</dbReference>
<dbReference type="Pfam" id="PF10588">
    <property type="entry name" value="NADH-G_4Fe-4S_3"/>
    <property type="match status" value="1"/>
</dbReference>
<keyword evidence="19" id="KW-0560">Oxidoreductase</keyword>
<sequence>MPKLIIDHIPVEVPAGTSVLEAAKRVGIWIPHFCYHPALGSVGACRLCAVKLLDGPVKGIQMSCMLPAQDGMVVSTTDPEAVKMRSLVIEWLMTSHPHDCPVCDEGGECLLQDYTVAGGHGIRRYEGKKRTHVNQELGPHIQHEMNRCIQCYRCVRFYQEYAGGSDFGVMGSARRVYYGRFQEGKLESPFSGNLVDICPTGVFTDRTARFRARYWDYEMAPSVCPWCSLGCTTVPAARCRELLKTMARENPAVNGPFICDRGRFTNAPVNDPARPRVPLVDGKEVPWDAALDALMVRIAELGELYGPESLAVVGSPRLSQEGNILLARLADLLGAGHLCCFVDREENRRVAAAVDLLTNGRAASMADVRKADCIAIVDCDLRDEGPMMLLAVRQAWRNGAPVFLVGKHALLEQARAVSIEAIELSILEEAPLGIFERPVVICGTRHSTPDAISLLARAETKVACLLPGPNAFGAGILAREHGAVSLAEAVASGKVKGIIAVEADIPEELPARVPLVVAADWLPTETVRRAQVVLPSAAWVEADGTYINNEGRVQRFRKVMAPGLPIRGLPARYHASSDKPAPFHPPRVHRSVPPGGEPRPAWRIVAELLKRAGGDGVTDPFEGRWEVLGGLDPERNGVRVEE</sequence>
<dbReference type="PROSITE" id="PS00642">
    <property type="entry name" value="COMPLEX1_75K_2"/>
    <property type="match status" value="1"/>
</dbReference>
<dbReference type="GO" id="GO:0046872">
    <property type="term" value="F:metal ion binding"/>
    <property type="evidence" value="ECO:0007669"/>
    <property type="project" value="UniProtKB-UniRule"/>
</dbReference>
<reference evidence="19" key="1">
    <citation type="journal article" date="2020" name="mSystems">
        <title>Genome- and Community-Level Interaction Insights into Carbon Utilization and Element Cycling Functions of Hydrothermarchaeota in Hydrothermal Sediment.</title>
        <authorList>
            <person name="Zhou Z."/>
            <person name="Liu Y."/>
            <person name="Xu W."/>
            <person name="Pan J."/>
            <person name="Luo Z.H."/>
            <person name="Li M."/>
        </authorList>
    </citation>
    <scope>NUCLEOTIDE SEQUENCE [LARGE SCALE GENOMIC DNA]</scope>
    <source>
        <strain evidence="19">SpSt-349</strain>
    </source>
</reference>
<dbReference type="GO" id="GO:0016020">
    <property type="term" value="C:membrane"/>
    <property type="evidence" value="ECO:0007669"/>
    <property type="project" value="UniProtKB-SubCell"/>
</dbReference>
<proteinExistence type="inferred from homology"/>
<evidence type="ECO:0000256" key="9">
    <source>
        <dbReference type="ARBA" id="ARBA00023004"/>
    </source>
</evidence>
<protein>
    <recommendedName>
        <fullName evidence="14">NADH-quinone oxidoreductase</fullName>
        <ecNumber evidence="14">7.1.1.-</ecNumber>
    </recommendedName>
</protein>
<keyword evidence="10 14" id="KW-0411">Iron-sulfur</keyword>
<evidence type="ECO:0000256" key="15">
    <source>
        <dbReference type="SAM" id="MobiDB-lite"/>
    </source>
</evidence>
<dbReference type="FunFam" id="3.10.20.740:FF:000004">
    <property type="entry name" value="NADH-quinone oxidoreductase"/>
    <property type="match status" value="1"/>
</dbReference>
<dbReference type="PANTHER" id="PTHR43105">
    <property type="entry name" value="RESPIRATORY NITRATE REDUCTASE"/>
    <property type="match status" value="1"/>
</dbReference>
<feature type="domain" description="4Fe-4S His(Cys)3-ligated-type" evidence="18">
    <location>
        <begin position="80"/>
        <end position="119"/>
    </location>
</feature>
<evidence type="ECO:0000256" key="7">
    <source>
        <dbReference type="ARBA" id="ARBA00022723"/>
    </source>
</evidence>
<name>A0A831UFK5_GEOME</name>
<keyword evidence="4 14" id="KW-0004">4Fe-4S</keyword>
<keyword evidence="11 14" id="KW-0520">NAD</keyword>
<keyword evidence="7 14" id="KW-0479">Metal-binding</keyword>
<dbReference type="SUPFAM" id="SSF53706">
    <property type="entry name" value="Formate dehydrogenase/DMSO reductase, domains 1-3"/>
    <property type="match status" value="1"/>
</dbReference>
<feature type="domain" description="4Fe-4S Mo/W bis-MGD-type" evidence="17">
    <location>
        <begin position="217"/>
        <end position="273"/>
    </location>
</feature>
<dbReference type="PROSITE" id="PS51839">
    <property type="entry name" value="4FE4S_HC3"/>
    <property type="match status" value="1"/>
</dbReference>
<evidence type="ECO:0000256" key="1">
    <source>
        <dbReference type="ARBA" id="ARBA00001966"/>
    </source>
</evidence>
<dbReference type="NCBIfam" id="TIGR01973">
    <property type="entry name" value="NuoG"/>
    <property type="match status" value="1"/>
</dbReference>
<dbReference type="InterPro" id="IPR000283">
    <property type="entry name" value="NADH_UbQ_OxRdtase_75kDa_su_CS"/>
</dbReference>
<keyword evidence="8 14" id="KW-1278">Translocase</keyword>
<organism evidence="19">
    <name type="scientific">Geobacter metallireducens</name>
    <dbReference type="NCBI Taxonomy" id="28232"/>
    <lineage>
        <taxon>Bacteria</taxon>
        <taxon>Pseudomonadati</taxon>
        <taxon>Thermodesulfobacteriota</taxon>
        <taxon>Desulfuromonadia</taxon>
        <taxon>Geobacterales</taxon>
        <taxon>Geobacteraceae</taxon>
        <taxon>Geobacter</taxon>
    </lineage>
</organism>
<dbReference type="Gene3D" id="2.20.25.90">
    <property type="entry name" value="ADC-like domains"/>
    <property type="match status" value="1"/>
</dbReference>